<keyword evidence="2" id="KW-0813">Transport</keyword>
<proteinExistence type="predicted"/>
<evidence type="ECO:0000313" key="9">
    <source>
        <dbReference type="EMBL" id="QYY44061.1"/>
    </source>
</evidence>
<feature type="transmembrane region" description="Helical" evidence="7">
    <location>
        <begin position="50"/>
        <end position="72"/>
    </location>
</feature>
<dbReference type="SUPFAM" id="SSF103473">
    <property type="entry name" value="MFS general substrate transporter"/>
    <property type="match status" value="1"/>
</dbReference>
<dbReference type="Pfam" id="PF05977">
    <property type="entry name" value="MFS_3"/>
    <property type="match status" value="1"/>
</dbReference>
<keyword evidence="4 7" id="KW-0812">Transmembrane</keyword>
<dbReference type="GeneID" id="97141256"/>
<feature type="transmembrane region" description="Helical" evidence="7">
    <location>
        <begin position="104"/>
        <end position="127"/>
    </location>
</feature>
<evidence type="ECO:0000259" key="8">
    <source>
        <dbReference type="PROSITE" id="PS50850"/>
    </source>
</evidence>
<evidence type="ECO:0000256" key="3">
    <source>
        <dbReference type="ARBA" id="ARBA00022475"/>
    </source>
</evidence>
<name>A0A1G8BKK9_ANETH</name>
<keyword evidence="3" id="KW-1003">Cell membrane</keyword>
<dbReference type="GO" id="GO:0005886">
    <property type="term" value="C:plasma membrane"/>
    <property type="evidence" value="ECO:0007669"/>
    <property type="project" value="UniProtKB-SubCell"/>
</dbReference>
<feature type="transmembrane region" description="Helical" evidence="7">
    <location>
        <begin position="374"/>
        <end position="396"/>
    </location>
</feature>
<dbReference type="InterPro" id="IPR010290">
    <property type="entry name" value="TM_effector"/>
</dbReference>
<dbReference type="GO" id="GO:0022857">
    <property type="term" value="F:transmembrane transporter activity"/>
    <property type="evidence" value="ECO:0007669"/>
    <property type="project" value="InterPro"/>
</dbReference>
<evidence type="ECO:0000256" key="6">
    <source>
        <dbReference type="ARBA" id="ARBA00023136"/>
    </source>
</evidence>
<accession>A0A1G8BKK9</accession>
<dbReference type="RefSeq" id="WP_057899105.1">
    <property type="nucleotide sequence ID" value="NZ_CP080764.1"/>
</dbReference>
<dbReference type="InterPro" id="IPR036259">
    <property type="entry name" value="MFS_trans_sf"/>
</dbReference>
<evidence type="ECO:0000313" key="12">
    <source>
        <dbReference type="Proteomes" id="UP000826616"/>
    </source>
</evidence>
<evidence type="ECO:0000256" key="2">
    <source>
        <dbReference type="ARBA" id="ARBA00022448"/>
    </source>
</evidence>
<protein>
    <submittedName>
        <fullName evidence="9">MFS transporter</fullName>
    </submittedName>
    <submittedName>
        <fullName evidence="10">Predicted arabinose efflux permease, MFS family</fullName>
    </submittedName>
</protein>
<dbReference type="CDD" id="cd06173">
    <property type="entry name" value="MFS_MefA_like"/>
    <property type="match status" value="1"/>
</dbReference>
<feature type="transmembrane region" description="Helical" evidence="7">
    <location>
        <begin position="344"/>
        <end position="362"/>
    </location>
</feature>
<evidence type="ECO:0000256" key="5">
    <source>
        <dbReference type="ARBA" id="ARBA00022989"/>
    </source>
</evidence>
<feature type="domain" description="Major facilitator superfamily (MFS) profile" evidence="8">
    <location>
        <begin position="220"/>
        <end position="413"/>
    </location>
</feature>
<evidence type="ECO:0000256" key="4">
    <source>
        <dbReference type="ARBA" id="ARBA00022692"/>
    </source>
</evidence>
<gene>
    <name evidence="9" type="ORF">K3F53_07735</name>
    <name evidence="10" type="ORF">SAMN04489735_102018</name>
</gene>
<feature type="transmembrane region" description="Helical" evidence="7">
    <location>
        <begin position="286"/>
        <end position="305"/>
    </location>
</feature>
<dbReference type="PANTHER" id="PTHR43266:SF10">
    <property type="entry name" value="BACILYSIN EXPORTER BACE-RELATED"/>
    <property type="match status" value="1"/>
</dbReference>
<comment type="subcellular location">
    <subcellularLocation>
        <location evidence="1">Cell membrane</location>
        <topology evidence="1">Multi-pass membrane protein</topology>
    </subcellularLocation>
</comment>
<dbReference type="Proteomes" id="UP000826616">
    <property type="component" value="Chromosome"/>
</dbReference>
<dbReference type="EMBL" id="FNDE01000020">
    <property type="protein sequence ID" value="SDH33574.1"/>
    <property type="molecule type" value="Genomic_DNA"/>
</dbReference>
<evidence type="ECO:0000256" key="7">
    <source>
        <dbReference type="SAM" id="Phobius"/>
    </source>
</evidence>
<keyword evidence="12" id="KW-1185">Reference proteome</keyword>
<feature type="transmembrane region" description="Helical" evidence="7">
    <location>
        <begin position="12"/>
        <end position="38"/>
    </location>
</feature>
<reference evidence="10 11" key="1">
    <citation type="submission" date="2016-10" db="EMBL/GenBank/DDBJ databases">
        <authorList>
            <person name="de Groot N.N."/>
        </authorList>
    </citation>
    <scope>NUCLEOTIDE SEQUENCE [LARGE SCALE GENOMIC DNA]</scope>
    <source>
        <strain evidence="10 11">L 420-91</strain>
    </source>
</reference>
<sequence>MKPRSLFTNPTFLALWIGQAVSELGGALGAFCNSLILYNLTGSKIEMGTLWLIYFIPSLLIQLVIGPFIDIWSRKKIMVFSQLSRGLVFLVPIFMLLFDEIHVWNLFVVQFVLGIIQPLYVPASLAISPTLFKKNELTNVNAYIDGTVRLMSILAPTLGGIISVVIGVTNTLYIVCLCFLLSATSLLWVHEKSSENIQVRLAWFKELKGGISYFLNQKHLVWLGFFAAFIQFAVGVTMVLNVPFVTDDLAGSSFELGLFLSGFPAGYLVGSFFVPRIKISENRRRFMLGAIAIGGLSFVLLSFVYEIWQAVVLEIIAGMSTPFFNVHSTSIYQRSVPNEMLGKVFSVRLLIIRSVMPLGVYFGGHFSEGYSVRLSYLSIGCLVFIAAVIGILLPYFKFLEEDTVNTTLDEKFG</sequence>
<keyword evidence="6 7" id="KW-0472">Membrane</keyword>
<dbReference type="OrthoDB" id="9775268at2"/>
<dbReference type="EMBL" id="CP080764">
    <property type="protein sequence ID" value="QYY44061.1"/>
    <property type="molecule type" value="Genomic_DNA"/>
</dbReference>
<dbReference type="Gene3D" id="1.20.1250.20">
    <property type="entry name" value="MFS general substrate transporter like domains"/>
    <property type="match status" value="1"/>
</dbReference>
<feature type="transmembrane region" description="Helical" evidence="7">
    <location>
        <begin position="220"/>
        <end position="244"/>
    </location>
</feature>
<dbReference type="PROSITE" id="PS50850">
    <property type="entry name" value="MFS"/>
    <property type="match status" value="1"/>
</dbReference>
<dbReference type="Proteomes" id="UP000198956">
    <property type="component" value="Unassembled WGS sequence"/>
</dbReference>
<evidence type="ECO:0000256" key="1">
    <source>
        <dbReference type="ARBA" id="ARBA00004651"/>
    </source>
</evidence>
<feature type="transmembrane region" description="Helical" evidence="7">
    <location>
        <begin position="256"/>
        <end position="274"/>
    </location>
</feature>
<keyword evidence="5 7" id="KW-1133">Transmembrane helix</keyword>
<dbReference type="AlphaFoldDB" id="A0A1G8BKK9"/>
<organism evidence="10 11">
    <name type="scientific">Aneurinibacillus thermoaerophilus</name>
    <dbReference type="NCBI Taxonomy" id="143495"/>
    <lineage>
        <taxon>Bacteria</taxon>
        <taxon>Bacillati</taxon>
        <taxon>Bacillota</taxon>
        <taxon>Bacilli</taxon>
        <taxon>Bacillales</taxon>
        <taxon>Paenibacillaceae</taxon>
        <taxon>Aneurinibacillus group</taxon>
        <taxon>Aneurinibacillus</taxon>
    </lineage>
</organism>
<evidence type="ECO:0000313" key="11">
    <source>
        <dbReference type="Proteomes" id="UP000198956"/>
    </source>
</evidence>
<evidence type="ECO:0000313" key="10">
    <source>
        <dbReference type="EMBL" id="SDH33574.1"/>
    </source>
</evidence>
<dbReference type="PANTHER" id="PTHR43266">
    <property type="entry name" value="MACROLIDE-EFFLUX PROTEIN"/>
    <property type="match status" value="1"/>
</dbReference>
<feature type="transmembrane region" description="Helical" evidence="7">
    <location>
        <begin position="79"/>
        <end position="98"/>
    </location>
</feature>
<feature type="transmembrane region" description="Helical" evidence="7">
    <location>
        <begin position="172"/>
        <end position="190"/>
    </location>
</feature>
<reference evidence="9 12" key="2">
    <citation type="submission" date="2021-08" db="EMBL/GenBank/DDBJ databases">
        <title>Complete genome sequence of the strain Aneurinibacillus thermoaerophilus CCM 8960.</title>
        <authorList>
            <person name="Musilova J."/>
            <person name="Kourilova X."/>
            <person name="Pernicova I."/>
            <person name="Bezdicek M."/>
            <person name="Lengerova M."/>
            <person name="Obruca S."/>
            <person name="Sedlar K."/>
        </authorList>
    </citation>
    <scope>NUCLEOTIDE SEQUENCE [LARGE SCALE GENOMIC DNA]</scope>
    <source>
        <strain evidence="9 12">CCM 8960</strain>
    </source>
</reference>
<dbReference type="InterPro" id="IPR020846">
    <property type="entry name" value="MFS_dom"/>
</dbReference>